<keyword evidence="12" id="KW-1185">Reference proteome</keyword>
<protein>
    <recommendedName>
        <fullName evidence="3">FAD:protein FMN transferase</fullName>
        <ecNumber evidence="2">2.7.1.180</ecNumber>
    </recommendedName>
    <alternativeName>
        <fullName evidence="9">Flavin transferase</fullName>
    </alternativeName>
</protein>
<accession>A0ABN3G6D5</accession>
<evidence type="ECO:0000256" key="9">
    <source>
        <dbReference type="ARBA" id="ARBA00031306"/>
    </source>
</evidence>
<dbReference type="Pfam" id="PF02424">
    <property type="entry name" value="ApbE"/>
    <property type="match status" value="2"/>
</dbReference>
<reference evidence="11 12" key="1">
    <citation type="journal article" date="2019" name="Int. J. Syst. Evol. Microbiol.">
        <title>The Global Catalogue of Microorganisms (GCM) 10K type strain sequencing project: providing services to taxonomists for standard genome sequencing and annotation.</title>
        <authorList>
            <consortium name="The Broad Institute Genomics Platform"/>
            <consortium name="The Broad Institute Genome Sequencing Center for Infectious Disease"/>
            <person name="Wu L."/>
            <person name="Ma J."/>
        </authorList>
    </citation>
    <scope>NUCLEOTIDE SEQUENCE [LARGE SCALE GENOMIC DNA]</scope>
    <source>
        <strain evidence="11 12">JCM 4316</strain>
    </source>
</reference>
<keyword evidence="4" id="KW-0285">Flavoprotein</keyword>
<evidence type="ECO:0000313" key="12">
    <source>
        <dbReference type="Proteomes" id="UP001500253"/>
    </source>
</evidence>
<dbReference type="InterPro" id="IPR003374">
    <property type="entry name" value="ApbE-like_sf"/>
</dbReference>
<dbReference type="GO" id="GO:0016740">
    <property type="term" value="F:transferase activity"/>
    <property type="evidence" value="ECO:0007669"/>
    <property type="project" value="UniProtKB-KW"/>
</dbReference>
<dbReference type="EMBL" id="BAAASD010000012">
    <property type="protein sequence ID" value="GAA2345172.1"/>
    <property type="molecule type" value="Genomic_DNA"/>
</dbReference>
<evidence type="ECO:0000256" key="6">
    <source>
        <dbReference type="ARBA" id="ARBA00022723"/>
    </source>
</evidence>
<dbReference type="Proteomes" id="UP001500253">
    <property type="component" value="Unassembled WGS sequence"/>
</dbReference>
<evidence type="ECO:0000313" key="11">
    <source>
        <dbReference type="EMBL" id="GAA2345172.1"/>
    </source>
</evidence>
<evidence type="ECO:0000256" key="4">
    <source>
        <dbReference type="ARBA" id="ARBA00022630"/>
    </source>
</evidence>
<dbReference type="PANTHER" id="PTHR30040:SF2">
    <property type="entry name" value="FAD:PROTEIN FMN TRANSFERASE"/>
    <property type="match status" value="1"/>
</dbReference>
<organism evidence="11 12">
    <name type="scientific">Streptomyces cuspidosporus</name>
    <dbReference type="NCBI Taxonomy" id="66882"/>
    <lineage>
        <taxon>Bacteria</taxon>
        <taxon>Bacillati</taxon>
        <taxon>Actinomycetota</taxon>
        <taxon>Actinomycetes</taxon>
        <taxon>Kitasatosporales</taxon>
        <taxon>Streptomycetaceae</taxon>
        <taxon>Streptomyces</taxon>
    </lineage>
</organism>
<dbReference type="SUPFAM" id="SSF143631">
    <property type="entry name" value="ApbE-like"/>
    <property type="match status" value="1"/>
</dbReference>
<sequence length="260" mass="27784">MRDGEPRRMLHVEEAMGTVFSLDVREVPDAGRPRVRAALDGAAAWLHRVDEVFSPWRADSQLSRLRRGELELSRCDADVRDVLRLCDEAERTSGGWFSARYAGEVDPTGLVKGWAVERAARMLVSAGAGSVCVNGGGDVQTHGGPWRVGIANPLRPGELAAVVEARGELAVATSGPAERGCHILDPYTGAPPADQLASVTVVCRGLADADAWATAACAMGAERARRWLQRLPDAAAFAVTADGTTWRTSGFTRYDAAMCV</sequence>
<name>A0ABN3G6D5_9ACTN</name>
<evidence type="ECO:0000256" key="8">
    <source>
        <dbReference type="ARBA" id="ARBA00022842"/>
    </source>
</evidence>
<keyword evidence="5 11" id="KW-0808">Transferase</keyword>
<comment type="caution">
    <text evidence="11">The sequence shown here is derived from an EMBL/GenBank/DDBJ whole genome shotgun (WGS) entry which is preliminary data.</text>
</comment>
<evidence type="ECO:0000256" key="5">
    <source>
        <dbReference type="ARBA" id="ARBA00022679"/>
    </source>
</evidence>
<keyword evidence="7" id="KW-0274">FAD</keyword>
<evidence type="ECO:0000256" key="10">
    <source>
        <dbReference type="ARBA" id="ARBA00048540"/>
    </source>
</evidence>
<keyword evidence="8" id="KW-0460">Magnesium</keyword>
<gene>
    <name evidence="11" type="ORF">GCM10010246_33830</name>
</gene>
<dbReference type="InterPro" id="IPR024932">
    <property type="entry name" value="ApbE"/>
</dbReference>
<evidence type="ECO:0000256" key="3">
    <source>
        <dbReference type="ARBA" id="ARBA00016337"/>
    </source>
</evidence>
<dbReference type="Gene3D" id="3.10.520.10">
    <property type="entry name" value="ApbE-like domains"/>
    <property type="match status" value="2"/>
</dbReference>
<evidence type="ECO:0000256" key="2">
    <source>
        <dbReference type="ARBA" id="ARBA00011955"/>
    </source>
</evidence>
<proteinExistence type="predicted"/>
<keyword evidence="6" id="KW-0479">Metal-binding</keyword>
<comment type="cofactor">
    <cofactor evidence="1">
        <name>Mg(2+)</name>
        <dbReference type="ChEBI" id="CHEBI:18420"/>
    </cofactor>
</comment>
<comment type="catalytic activity">
    <reaction evidence="10">
        <text>L-threonyl-[protein] + FAD = FMN-L-threonyl-[protein] + AMP + H(+)</text>
        <dbReference type="Rhea" id="RHEA:36847"/>
        <dbReference type="Rhea" id="RHEA-COMP:11060"/>
        <dbReference type="Rhea" id="RHEA-COMP:11061"/>
        <dbReference type="ChEBI" id="CHEBI:15378"/>
        <dbReference type="ChEBI" id="CHEBI:30013"/>
        <dbReference type="ChEBI" id="CHEBI:57692"/>
        <dbReference type="ChEBI" id="CHEBI:74257"/>
        <dbReference type="ChEBI" id="CHEBI:456215"/>
        <dbReference type="EC" id="2.7.1.180"/>
    </reaction>
</comment>
<evidence type="ECO:0000256" key="7">
    <source>
        <dbReference type="ARBA" id="ARBA00022827"/>
    </source>
</evidence>
<dbReference type="EC" id="2.7.1.180" evidence="2"/>
<dbReference type="PANTHER" id="PTHR30040">
    <property type="entry name" value="THIAMINE BIOSYNTHESIS LIPOPROTEIN APBE"/>
    <property type="match status" value="1"/>
</dbReference>
<evidence type="ECO:0000256" key="1">
    <source>
        <dbReference type="ARBA" id="ARBA00001946"/>
    </source>
</evidence>